<keyword evidence="1" id="KW-0812">Transmembrane</keyword>
<organism evidence="2">
    <name type="scientific">Sipha flava</name>
    <name type="common">yellow sugarcane aphid</name>
    <dbReference type="NCBI Taxonomy" id="143950"/>
    <lineage>
        <taxon>Eukaryota</taxon>
        <taxon>Metazoa</taxon>
        <taxon>Ecdysozoa</taxon>
        <taxon>Arthropoda</taxon>
        <taxon>Hexapoda</taxon>
        <taxon>Insecta</taxon>
        <taxon>Pterygota</taxon>
        <taxon>Neoptera</taxon>
        <taxon>Paraneoptera</taxon>
        <taxon>Hemiptera</taxon>
        <taxon>Sternorrhyncha</taxon>
        <taxon>Aphidomorpha</taxon>
        <taxon>Aphidoidea</taxon>
        <taxon>Aphididae</taxon>
        <taxon>Sipha</taxon>
    </lineage>
</organism>
<reference evidence="2" key="1">
    <citation type="submission" date="2018-04" db="EMBL/GenBank/DDBJ databases">
        <title>Transcriptome assembly of Sipha flava.</title>
        <authorList>
            <person name="Scully E.D."/>
            <person name="Geib S.M."/>
            <person name="Palmer N.A."/>
            <person name="Koch K."/>
            <person name="Bradshaw J."/>
            <person name="Heng-Moss T."/>
            <person name="Sarath G."/>
        </authorList>
    </citation>
    <scope>NUCLEOTIDE SEQUENCE</scope>
</reference>
<name>A0A2S2PXB0_9HEMI</name>
<dbReference type="AlphaFoldDB" id="A0A2S2PXB0"/>
<protein>
    <submittedName>
        <fullName evidence="2">Uncharacterized protein</fullName>
    </submittedName>
</protein>
<evidence type="ECO:0000313" key="2">
    <source>
        <dbReference type="EMBL" id="MBY70185.1"/>
    </source>
</evidence>
<proteinExistence type="predicted"/>
<sequence length="201" mass="22523">MARVRRDIIIITIITIIIIFVFAVHILLGAARVDGPMSTARVNHGHNNNAVANGHSECRAVTVTDGEEGKKQLKKINRNIIKKEIHRPRREAPSRLARLFLSPAERYEHYRATAIQGHTMKRGVVRAAVGTLLVQAIPPLHCIARYTIYTTRDNRWRYRGKTIVGDVSAAFSAALRRRPRVPSSCRAYSGAEGRPSCEPTR</sequence>
<dbReference type="EMBL" id="GGMS01000982">
    <property type="protein sequence ID" value="MBY70185.1"/>
    <property type="molecule type" value="Transcribed_RNA"/>
</dbReference>
<keyword evidence="1" id="KW-1133">Transmembrane helix</keyword>
<evidence type="ECO:0000256" key="1">
    <source>
        <dbReference type="SAM" id="Phobius"/>
    </source>
</evidence>
<feature type="transmembrane region" description="Helical" evidence="1">
    <location>
        <begin position="7"/>
        <end position="28"/>
    </location>
</feature>
<accession>A0A2S2PXB0</accession>
<gene>
    <name evidence="2" type="ORF">g.20712</name>
</gene>
<keyword evidence="1" id="KW-0472">Membrane</keyword>